<dbReference type="SMART" id="SM01373">
    <property type="entry name" value="MAGE"/>
    <property type="match status" value="1"/>
</dbReference>
<sequence length="339" mass="38093">MPRKRRVSLNQPSHHWQNDAKYCWRQADDEDEEAVDSENGSPLRTQTQRATQRRHSATPESDDEYQQGGHLQTSASMNVMVKKLVRLALACEYSRQTIRRTDISTKVLGEGGSRHFKLVFLDAQKTLKDVFGMQMVEQPNKEKVTISQRRAAQRVEKAGTSKSWIVISTLPSAYRTPAILQPSKAPSSATESSYVAIYTFIISLIMLSGGSLSEGKLYRYLRRVNAETQTPLDRTDKLLTRLCKEGYLLKIRDSDTGEEVIEYFVGPRGKIEVGVSGVSGMAREVFGIGQEGEDEDSKQFEKRLKRSLGIKDGNIAEAESAEAEAPRRRGRRDDDDSDA</sequence>
<evidence type="ECO:0000259" key="2">
    <source>
        <dbReference type="SMART" id="SM01373"/>
    </source>
</evidence>
<proteinExistence type="predicted"/>
<dbReference type="InterPro" id="IPR002190">
    <property type="entry name" value="MHD_dom"/>
</dbReference>
<dbReference type="eggNOG" id="KOG4562">
    <property type="taxonomic scope" value="Eukaryota"/>
</dbReference>
<dbReference type="GO" id="GO:0006281">
    <property type="term" value="P:DNA repair"/>
    <property type="evidence" value="ECO:0007669"/>
    <property type="project" value="TreeGrafter"/>
</dbReference>
<dbReference type="VEuPathDB" id="FungiDB:MCYG_01002"/>
<feature type="region of interest" description="Disordered" evidence="1">
    <location>
        <begin position="1"/>
        <end position="20"/>
    </location>
</feature>
<evidence type="ECO:0000313" key="3">
    <source>
        <dbReference type="EMBL" id="EEQ28114.1"/>
    </source>
</evidence>
<protein>
    <recommendedName>
        <fullName evidence="2">MAGE domain-containing protein</fullName>
    </recommendedName>
</protein>
<dbReference type="Gene3D" id="1.10.10.1210">
    <property type="entry name" value="MAGE homology domain, winged helix WH2 motif"/>
    <property type="match status" value="1"/>
</dbReference>
<dbReference type="Pfam" id="PF01454">
    <property type="entry name" value="MAGE"/>
    <property type="match status" value="1"/>
</dbReference>
<keyword evidence="4" id="KW-1185">Reference proteome</keyword>
<accession>C5FE80</accession>
<name>C5FE80_ARTOC</name>
<dbReference type="OMA" id="GMQMVEQ"/>
<feature type="domain" description="MAGE" evidence="2">
    <location>
        <begin position="84"/>
        <end position="278"/>
    </location>
</feature>
<dbReference type="Gene3D" id="1.10.10.1200">
    <property type="entry name" value="MAGE homology domain, winged helix WH1 motif"/>
    <property type="match status" value="1"/>
</dbReference>
<dbReference type="RefSeq" id="XP_002850898.1">
    <property type="nucleotide sequence ID" value="XM_002850852.1"/>
</dbReference>
<dbReference type="OrthoDB" id="205198at2759"/>
<dbReference type="InterPro" id="IPR041898">
    <property type="entry name" value="MAGE_WH1"/>
</dbReference>
<organism evidence="3 4">
    <name type="scientific">Arthroderma otae (strain ATCC MYA-4605 / CBS 113480)</name>
    <name type="common">Microsporum canis</name>
    <dbReference type="NCBI Taxonomy" id="554155"/>
    <lineage>
        <taxon>Eukaryota</taxon>
        <taxon>Fungi</taxon>
        <taxon>Dikarya</taxon>
        <taxon>Ascomycota</taxon>
        <taxon>Pezizomycotina</taxon>
        <taxon>Eurotiomycetes</taxon>
        <taxon>Eurotiomycetidae</taxon>
        <taxon>Onygenales</taxon>
        <taxon>Arthrodermataceae</taxon>
        <taxon>Microsporum</taxon>
    </lineage>
</organism>
<dbReference type="STRING" id="554155.C5FE80"/>
<dbReference type="GeneID" id="9223635"/>
<feature type="region of interest" description="Disordered" evidence="1">
    <location>
        <begin position="27"/>
        <end position="71"/>
    </location>
</feature>
<evidence type="ECO:0000313" key="4">
    <source>
        <dbReference type="Proteomes" id="UP000002035"/>
    </source>
</evidence>
<dbReference type="InterPro" id="IPR041899">
    <property type="entry name" value="MAGE_WH2"/>
</dbReference>
<feature type="region of interest" description="Disordered" evidence="1">
    <location>
        <begin position="315"/>
        <end position="339"/>
    </location>
</feature>
<dbReference type="HOGENOM" id="CLU_048908_1_0_1"/>
<evidence type="ECO:0000256" key="1">
    <source>
        <dbReference type="SAM" id="MobiDB-lite"/>
    </source>
</evidence>
<dbReference type="GO" id="GO:0005634">
    <property type="term" value="C:nucleus"/>
    <property type="evidence" value="ECO:0007669"/>
    <property type="project" value="TreeGrafter"/>
</dbReference>
<dbReference type="AlphaFoldDB" id="C5FE80"/>
<dbReference type="Proteomes" id="UP000002035">
    <property type="component" value="Unassembled WGS sequence"/>
</dbReference>
<dbReference type="PANTHER" id="PTHR11736">
    <property type="entry name" value="MELANOMA-ASSOCIATED ANTIGEN MAGE ANTIGEN"/>
    <property type="match status" value="1"/>
</dbReference>
<dbReference type="EMBL" id="DS995701">
    <property type="protein sequence ID" value="EEQ28114.1"/>
    <property type="molecule type" value="Genomic_DNA"/>
</dbReference>
<dbReference type="InterPro" id="IPR037445">
    <property type="entry name" value="MAGE"/>
</dbReference>
<gene>
    <name evidence="3" type="ORF">MCYG_01002</name>
</gene>
<reference evidence="4" key="1">
    <citation type="journal article" date="2012" name="MBio">
        <title>Comparative genome analysis of Trichophyton rubrum and related dermatophytes reveals candidate genes involved in infection.</title>
        <authorList>
            <person name="Martinez D.A."/>
            <person name="Oliver B.G."/>
            <person name="Graeser Y."/>
            <person name="Goldberg J.M."/>
            <person name="Li W."/>
            <person name="Martinez-Rossi N.M."/>
            <person name="Monod M."/>
            <person name="Shelest E."/>
            <person name="Barton R.C."/>
            <person name="Birch E."/>
            <person name="Brakhage A.A."/>
            <person name="Chen Z."/>
            <person name="Gurr S.J."/>
            <person name="Heiman D."/>
            <person name="Heitman J."/>
            <person name="Kosti I."/>
            <person name="Rossi A."/>
            <person name="Saif S."/>
            <person name="Samalova M."/>
            <person name="Saunders C.W."/>
            <person name="Shea T."/>
            <person name="Summerbell R.C."/>
            <person name="Xu J."/>
            <person name="Young S."/>
            <person name="Zeng Q."/>
            <person name="Birren B.W."/>
            <person name="Cuomo C.A."/>
            <person name="White T.C."/>
        </authorList>
    </citation>
    <scope>NUCLEOTIDE SEQUENCE [LARGE SCALE GENOMIC DNA]</scope>
    <source>
        <strain evidence="4">ATCC MYA-4605 / CBS 113480</strain>
    </source>
</reference>
<feature type="compositionally biased region" description="Basic and acidic residues" evidence="1">
    <location>
        <begin position="324"/>
        <end position="339"/>
    </location>
</feature>
<dbReference type="PANTHER" id="PTHR11736:SF14">
    <property type="entry name" value="NSE3 HOMOLOG, SMC5-SMC6 COMPLEX COMPONENT"/>
    <property type="match status" value="1"/>
</dbReference>